<dbReference type="InterPro" id="IPR020846">
    <property type="entry name" value="MFS_dom"/>
</dbReference>
<feature type="transmembrane region" description="Helical" evidence="9">
    <location>
        <begin position="99"/>
        <end position="118"/>
    </location>
</feature>
<keyword evidence="3" id="KW-1003">Cell membrane</keyword>
<dbReference type="EMBL" id="JARAKH010000024">
    <property type="protein sequence ID" value="KAK8391431.1"/>
    <property type="molecule type" value="Genomic_DNA"/>
</dbReference>
<evidence type="ECO:0000256" key="1">
    <source>
        <dbReference type="ARBA" id="ARBA00004651"/>
    </source>
</evidence>
<feature type="compositionally biased region" description="Low complexity" evidence="8">
    <location>
        <begin position="16"/>
        <end position="28"/>
    </location>
</feature>
<feature type="region of interest" description="Disordered" evidence="8">
    <location>
        <begin position="1"/>
        <end position="29"/>
    </location>
</feature>
<evidence type="ECO:0000256" key="3">
    <source>
        <dbReference type="ARBA" id="ARBA00022475"/>
    </source>
</evidence>
<dbReference type="FunFam" id="1.20.1250.20:FF:000218">
    <property type="entry name" value="facilitated trehalose transporter Tret1"/>
    <property type="match status" value="1"/>
</dbReference>
<feature type="transmembrane region" description="Helical" evidence="9">
    <location>
        <begin position="188"/>
        <end position="206"/>
    </location>
</feature>
<sequence>MCNPKIEDGGSASILAEPTPTAETTTTTNARRKGRVVPQVAACMAAALGTLASGAVSGWTASTLPSLQQDMHMGTTETALMGWYQSVMYFLSKIVTNNALTKEAGIIGVGAILGSLIAGRTMDYMGRRKTIVLTNPVLVVAWVLMAVAPNIYLILLGRLLCGLMTSFLLSSVSVYSSEIPEARIRGRLSSMTSFFITLGIVLSYIAGIFLPWRYSCYVCAAPAFLSAAIMLAMPESPYWLMLNDRRGDAETALQWLRGPHYDINEELESVATKLKAVGTKIEYRELLRPRTRRPFFIALFIMTLQQGTGSNILMIYTSNIFLSAGIENHHMPIVYIGLVQVVGTIGSVLLMDKLARRTLIVMSITTVGVFTTALGVCYYLRTVGVSWPQAVPLVAMFMAVFGYSLGCRTIPWLTTSELFNTTIRSTANTACLFYNRILNFVTIQRLGLFYSPGDSGEIPRADSGVL</sequence>
<feature type="transmembrane region" description="Helical" evidence="9">
    <location>
        <begin position="295"/>
        <end position="321"/>
    </location>
</feature>
<keyword evidence="4" id="KW-0762">Sugar transport</keyword>
<evidence type="ECO:0000256" key="9">
    <source>
        <dbReference type="SAM" id="Phobius"/>
    </source>
</evidence>
<evidence type="ECO:0000256" key="5">
    <source>
        <dbReference type="ARBA" id="ARBA00022692"/>
    </source>
</evidence>
<feature type="transmembrane region" description="Helical" evidence="9">
    <location>
        <begin position="212"/>
        <end position="233"/>
    </location>
</feature>
<dbReference type="PROSITE" id="PS50850">
    <property type="entry name" value="MFS"/>
    <property type="match status" value="1"/>
</dbReference>
<keyword evidence="7 9" id="KW-0472">Membrane</keyword>
<name>A0AAW0TXN1_SCYPA</name>
<evidence type="ECO:0000256" key="2">
    <source>
        <dbReference type="ARBA" id="ARBA00022448"/>
    </source>
</evidence>
<comment type="subcellular location">
    <subcellularLocation>
        <location evidence="1">Cell membrane</location>
        <topology evidence="1">Multi-pass membrane protein</topology>
    </subcellularLocation>
</comment>
<gene>
    <name evidence="11" type="ORF">O3P69_017191</name>
</gene>
<evidence type="ECO:0000256" key="7">
    <source>
        <dbReference type="ARBA" id="ARBA00023136"/>
    </source>
</evidence>
<dbReference type="InterPro" id="IPR003663">
    <property type="entry name" value="Sugar/inositol_transpt"/>
</dbReference>
<evidence type="ECO:0000313" key="12">
    <source>
        <dbReference type="Proteomes" id="UP001487740"/>
    </source>
</evidence>
<proteinExistence type="predicted"/>
<dbReference type="InterPro" id="IPR005828">
    <property type="entry name" value="MFS_sugar_transport-like"/>
</dbReference>
<evidence type="ECO:0000256" key="8">
    <source>
        <dbReference type="SAM" id="MobiDB-lite"/>
    </source>
</evidence>
<dbReference type="PRINTS" id="PR00171">
    <property type="entry name" value="SUGRTRNSPORT"/>
</dbReference>
<dbReference type="GO" id="GO:0005886">
    <property type="term" value="C:plasma membrane"/>
    <property type="evidence" value="ECO:0007669"/>
    <property type="project" value="UniProtKB-SubCell"/>
</dbReference>
<dbReference type="SUPFAM" id="SSF103473">
    <property type="entry name" value="MFS general substrate transporter"/>
    <property type="match status" value="1"/>
</dbReference>
<keyword evidence="5 9" id="KW-0812">Transmembrane</keyword>
<dbReference type="PANTHER" id="PTHR48021">
    <property type="match status" value="1"/>
</dbReference>
<feature type="transmembrane region" description="Helical" evidence="9">
    <location>
        <begin position="154"/>
        <end position="176"/>
    </location>
</feature>
<accession>A0AAW0TXN1</accession>
<keyword evidence="12" id="KW-1185">Reference proteome</keyword>
<dbReference type="Pfam" id="PF00083">
    <property type="entry name" value="Sugar_tr"/>
    <property type="match status" value="1"/>
</dbReference>
<dbReference type="InterPro" id="IPR036259">
    <property type="entry name" value="MFS_trans_sf"/>
</dbReference>
<feature type="domain" description="Major facilitator superfamily (MFS) profile" evidence="10">
    <location>
        <begin position="42"/>
        <end position="466"/>
    </location>
</feature>
<feature type="transmembrane region" description="Helical" evidence="9">
    <location>
        <begin position="40"/>
        <end position="61"/>
    </location>
</feature>
<dbReference type="PANTHER" id="PTHR48021:SF1">
    <property type="entry name" value="GH07001P-RELATED"/>
    <property type="match status" value="1"/>
</dbReference>
<feature type="transmembrane region" description="Helical" evidence="9">
    <location>
        <begin position="358"/>
        <end position="381"/>
    </location>
</feature>
<evidence type="ECO:0000259" key="10">
    <source>
        <dbReference type="PROSITE" id="PS50850"/>
    </source>
</evidence>
<protein>
    <recommendedName>
        <fullName evidence="10">Major facilitator superfamily (MFS) profile domain-containing protein</fullName>
    </recommendedName>
</protein>
<dbReference type="InterPro" id="IPR050549">
    <property type="entry name" value="MFS_Trehalose_Transporter"/>
</dbReference>
<dbReference type="InterPro" id="IPR005829">
    <property type="entry name" value="Sugar_transporter_CS"/>
</dbReference>
<dbReference type="Gene3D" id="1.20.1250.20">
    <property type="entry name" value="MFS general substrate transporter like domains"/>
    <property type="match status" value="1"/>
</dbReference>
<organism evidence="11 12">
    <name type="scientific">Scylla paramamosain</name>
    <name type="common">Mud crab</name>
    <dbReference type="NCBI Taxonomy" id="85552"/>
    <lineage>
        <taxon>Eukaryota</taxon>
        <taxon>Metazoa</taxon>
        <taxon>Ecdysozoa</taxon>
        <taxon>Arthropoda</taxon>
        <taxon>Crustacea</taxon>
        <taxon>Multicrustacea</taxon>
        <taxon>Malacostraca</taxon>
        <taxon>Eumalacostraca</taxon>
        <taxon>Eucarida</taxon>
        <taxon>Decapoda</taxon>
        <taxon>Pleocyemata</taxon>
        <taxon>Brachyura</taxon>
        <taxon>Eubrachyura</taxon>
        <taxon>Portunoidea</taxon>
        <taxon>Portunidae</taxon>
        <taxon>Portuninae</taxon>
        <taxon>Scylla</taxon>
    </lineage>
</organism>
<dbReference type="Proteomes" id="UP001487740">
    <property type="component" value="Unassembled WGS sequence"/>
</dbReference>
<evidence type="ECO:0000313" key="11">
    <source>
        <dbReference type="EMBL" id="KAK8391431.1"/>
    </source>
</evidence>
<keyword evidence="6 9" id="KW-1133">Transmembrane helix</keyword>
<reference evidence="11 12" key="1">
    <citation type="submission" date="2023-03" db="EMBL/GenBank/DDBJ databases">
        <title>High-quality genome of Scylla paramamosain provides insights in environmental adaptation.</title>
        <authorList>
            <person name="Zhang L."/>
        </authorList>
    </citation>
    <scope>NUCLEOTIDE SEQUENCE [LARGE SCALE GENOMIC DNA]</scope>
    <source>
        <strain evidence="11">LZ_2023a</strain>
        <tissue evidence="11">Muscle</tissue>
    </source>
</reference>
<feature type="transmembrane region" description="Helical" evidence="9">
    <location>
        <begin position="333"/>
        <end position="351"/>
    </location>
</feature>
<evidence type="ECO:0000256" key="4">
    <source>
        <dbReference type="ARBA" id="ARBA00022597"/>
    </source>
</evidence>
<dbReference type="AlphaFoldDB" id="A0AAW0TXN1"/>
<feature type="transmembrane region" description="Helical" evidence="9">
    <location>
        <begin position="130"/>
        <end position="148"/>
    </location>
</feature>
<comment type="caution">
    <text evidence="11">The sequence shown here is derived from an EMBL/GenBank/DDBJ whole genome shotgun (WGS) entry which is preliminary data.</text>
</comment>
<dbReference type="GO" id="GO:0022857">
    <property type="term" value="F:transmembrane transporter activity"/>
    <property type="evidence" value="ECO:0007669"/>
    <property type="project" value="InterPro"/>
</dbReference>
<dbReference type="PROSITE" id="PS00216">
    <property type="entry name" value="SUGAR_TRANSPORT_1"/>
    <property type="match status" value="1"/>
</dbReference>
<keyword evidence="2" id="KW-0813">Transport</keyword>
<evidence type="ECO:0000256" key="6">
    <source>
        <dbReference type="ARBA" id="ARBA00022989"/>
    </source>
</evidence>
<feature type="transmembrane region" description="Helical" evidence="9">
    <location>
        <begin position="387"/>
        <end position="406"/>
    </location>
</feature>